<dbReference type="Proteomes" id="UP000199004">
    <property type="component" value="Unassembled WGS sequence"/>
</dbReference>
<proteinExistence type="predicted"/>
<dbReference type="OrthoDB" id="3781992at2"/>
<gene>
    <name evidence="1" type="ORF">SAMN05192576_2819</name>
</gene>
<keyword evidence="2" id="KW-1185">Reference proteome</keyword>
<name>A0A1H0ECJ6_9ACTN</name>
<organism evidence="1 2">
    <name type="scientific">Nocardioides szechwanensis</name>
    <dbReference type="NCBI Taxonomy" id="1005944"/>
    <lineage>
        <taxon>Bacteria</taxon>
        <taxon>Bacillati</taxon>
        <taxon>Actinomycetota</taxon>
        <taxon>Actinomycetes</taxon>
        <taxon>Propionibacteriales</taxon>
        <taxon>Nocardioidaceae</taxon>
        <taxon>Nocardioides</taxon>
    </lineage>
</organism>
<sequence>MNARALGVAALLAVAGAVGGYLLVDRLEPAPEQIGVAAPVPGESPSYPSDPEVEVLPDPGTPALAPAIPLHDARVGSRDFGVTVPVPDGWGRSNTNLVEAKWLPPRAPLNTYFLRVKIVSGLNLTVEQALAQRLDDLEAVVSEWDLEARTEDTFVASYINDSYRRLAMERYLSLGGPGAYVTIVVVGRLSDRVGMADLLERITDGATR</sequence>
<dbReference type="RefSeq" id="WP_143016201.1">
    <property type="nucleotide sequence ID" value="NZ_BKAE01000010.1"/>
</dbReference>
<evidence type="ECO:0000313" key="1">
    <source>
        <dbReference type="EMBL" id="SDN80060.1"/>
    </source>
</evidence>
<dbReference type="EMBL" id="FNIC01000004">
    <property type="protein sequence ID" value="SDN80060.1"/>
    <property type="molecule type" value="Genomic_DNA"/>
</dbReference>
<protein>
    <submittedName>
        <fullName evidence="1">Uncharacterized protein</fullName>
    </submittedName>
</protein>
<reference evidence="1 2" key="1">
    <citation type="submission" date="2016-10" db="EMBL/GenBank/DDBJ databases">
        <authorList>
            <person name="de Groot N.N."/>
        </authorList>
    </citation>
    <scope>NUCLEOTIDE SEQUENCE [LARGE SCALE GENOMIC DNA]</scope>
    <source>
        <strain evidence="1 2">CGMCC 1.11147</strain>
    </source>
</reference>
<evidence type="ECO:0000313" key="2">
    <source>
        <dbReference type="Proteomes" id="UP000199004"/>
    </source>
</evidence>
<dbReference type="AlphaFoldDB" id="A0A1H0ECJ6"/>
<dbReference type="STRING" id="1005944.SAMN05192576_2819"/>
<accession>A0A1H0ECJ6</accession>